<keyword evidence="4" id="KW-1185">Reference proteome</keyword>
<comment type="caution">
    <text evidence="3">The sequence shown here is derived from an EMBL/GenBank/DDBJ whole genome shotgun (WGS) entry which is preliminary data.</text>
</comment>
<name>A0ABN9UM76_9DINO</name>
<feature type="region of interest" description="Disordered" evidence="2">
    <location>
        <begin position="367"/>
        <end position="398"/>
    </location>
</feature>
<evidence type="ECO:0000256" key="1">
    <source>
        <dbReference type="SAM" id="Coils"/>
    </source>
</evidence>
<feature type="compositionally biased region" description="Basic and acidic residues" evidence="2">
    <location>
        <begin position="316"/>
        <end position="326"/>
    </location>
</feature>
<evidence type="ECO:0000313" key="3">
    <source>
        <dbReference type="EMBL" id="CAK0861000.1"/>
    </source>
</evidence>
<dbReference type="Proteomes" id="UP001189429">
    <property type="component" value="Unassembled WGS sequence"/>
</dbReference>
<accession>A0ABN9UM76</accession>
<feature type="compositionally biased region" description="Polar residues" evidence="2">
    <location>
        <begin position="253"/>
        <end position="263"/>
    </location>
</feature>
<feature type="compositionally biased region" description="Polar residues" evidence="2">
    <location>
        <begin position="334"/>
        <end position="344"/>
    </location>
</feature>
<evidence type="ECO:0000313" key="4">
    <source>
        <dbReference type="Proteomes" id="UP001189429"/>
    </source>
</evidence>
<evidence type="ECO:0000256" key="2">
    <source>
        <dbReference type="SAM" id="MobiDB-lite"/>
    </source>
</evidence>
<reference evidence="3" key="1">
    <citation type="submission" date="2023-10" db="EMBL/GenBank/DDBJ databases">
        <authorList>
            <person name="Chen Y."/>
            <person name="Shah S."/>
            <person name="Dougan E. K."/>
            <person name="Thang M."/>
            <person name="Chan C."/>
        </authorList>
    </citation>
    <scope>NUCLEOTIDE SEQUENCE [LARGE SCALE GENOMIC DNA]</scope>
</reference>
<feature type="coiled-coil region" evidence="1">
    <location>
        <begin position="137"/>
        <end position="210"/>
    </location>
</feature>
<organism evidence="3 4">
    <name type="scientific">Prorocentrum cordatum</name>
    <dbReference type="NCBI Taxonomy" id="2364126"/>
    <lineage>
        <taxon>Eukaryota</taxon>
        <taxon>Sar</taxon>
        <taxon>Alveolata</taxon>
        <taxon>Dinophyceae</taxon>
        <taxon>Prorocentrales</taxon>
        <taxon>Prorocentraceae</taxon>
        <taxon>Prorocentrum</taxon>
    </lineage>
</organism>
<feature type="region of interest" description="Disordered" evidence="2">
    <location>
        <begin position="241"/>
        <end position="344"/>
    </location>
</feature>
<keyword evidence="1" id="KW-0175">Coiled coil</keyword>
<sequence length="519" mass="56169">MGRSSARGVAVRHGHSVAHCRTVEEAARLIQLLASDSPDASVLDGFEQGLRGAGEKLGLGRKATSEEVRRALAKAQPELARRWVAMRGGRRWAADPDRDLLQEVMEALDAHPGTIGSEQDEASQGKLEEKANTTALLAEKVLELQAADQRYQKLLADTSEEQRALELKVQMTEDEAAQLSHRSHEQSQKISQLEQALAELQERRGAAAGTLSPARRAEGRAPFAEVPAFPRLASGSGVQTEELEVGVGEGQQNTAEHGQSNGDAQGAYGDQKSTKQNQGRHLNIVKTEERNGTAMEGVGSEFDDQGETLGANAEEVSTKGGKDGSAGKHMQGAVGNQQSTVGNQGSHLRTYATKQSTSDVQEYQARWGAAQTTPSRRTQRRAKKPQNPELMQEQQQVADAGTSRFTRVAVLILVLARGLIALAVIENRGWHVFSAPGRSAPDCHFHDGFVCLAEISVDQDGGAHGLGPEGEAYEFDDSYVVGDEMVWLLQCTKGSPPWYTYSEPCLAASEEEHEPWQQP</sequence>
<proteinExistence type="predicted"/>
<dbReference type="EMBL" id="CAUYUJ010016030">
    <property type="protein sequence ID" value="CAK0861000.1"/>
    <property type="molecule type" value="Genomic_DNA"/>
</dbReference>
<gene>
    <name evidence="3" type="ORF">PCOR1329_LOCUS49799</name>
</gene>
<protein>
    <submittedName>
        <fullName evidence="3">Uncharacterized protein</fullName>
    </submittedName>
</protein>